<dbReference type="GeneID" id="93254653"/>
<protein>
    <submittedName>
        <fullName evidence="1">Uncharacterized protein</fullName>
    </submittedName>
</protein>
<dbReference type="EMBL" id="JACVKN010000151">
    <property type="protein sequence ID" value="MBK2065422.1"/>
    <property type="molecule type" value="Genomic_DNA"/>
</dbReference>
<dbReference type="AlphaFoldDB" id="A0A9Q2QD40"/>
<comment type="caution">
    <text evidence="1">The sequence shown here is derived from an EMBL/GenBank/DDBJ whole genome shotgun (WGS) entry which is preliminary data.</text>
</comment>
<sequence>MITKLSVLIFGSCISRDIFEFNNPNLSVVKYYARSSFISVYTNAPNVDDKYSHKLSSAFQQRIVKDDLENVFKSSLNMHKFDILLIDLIDHRFDLCQFPDGSIATISNEFKSVCATYCSFTVIKACSNDYVVRWKMAWKEFIAQCRNSDILDKIRVNKSYLAYADDKGNLHDEKTVRETNFFLEKLYCIMGEDLGIYQFYLSPWDTLVSSSNHKWGRAPFHYIDEYYLFLAKELDKDRLELFRIPIVPYRLEFSNNLELYEDKSDCHRVVLGFNKEIPAKGDYFSIIKSISTGDMGSRVTFYIESGKSSSYKGRLSCIISINSGEFHEMDLSCSFRTTTVDIYVPAHCDIVDIEVKVVSLMNCEPWGWHNLSLITVTGIYITTFNLDDQEVISSTIDNPYAKSKQFS</sequence>
<evidence type="ECO:0000313" key="2">
    <source>
        <dbReference type="Proteomes" id="UP000701999"/>
    </source>
</evidence>
<reference evidence="1 2" key="1">
    <citation type="submission" date="2020-09" db="EMBL/GenBank/DDBJ databases">
        <title>Development of specific Francisella tularensis PCR assay based on in-depth characterization of family Francisellaceae.</title>
        <authorList>
            <person name="Ohrman C."/>
            <person name="Sahl J."/>
            <person name="Sjodin A."/>
            <person name="Uneklint I."/>
            <person name="Ballard R."/>
            <person name="Karlsson L."/>
            <person name="Mcdonough R."/>
            <person name="Sundell D."/>
            <person name="Soria K."/>
            <person name="Brindeflk B."/>
            <person name="Vallesi A."/>
            <person name="Ramirez-Paredes J.G."/>
            <person name="Colquhoun D."/>
            <person name="Myrtennas K."/>
            <person name="Birdsell D."/>
            <person name="Johansson A."/>
            <person name="Wagner D."/>
            <person name="Forsman M."/>
        </authorList>
    </citation>
    <scope>NUCLEOTIDE SEQUENCE [LARGE SCALE GENOMIC DNA]</scope>
    <source>
        <strain evidence="1 2">FSC1140</strain>
    </source>
</reference>
<dbReference type="InterPro" id="IPR046237">
    <property type="entry name" value="DUF6270"/>
</dbReference>
<organism evidence="1 2">
    <name type="scientific">Francisella noatunensis</name>
    <dbReference type="NCBI Taxonomy" id="657445"/>
    <lineage>
        <taxon>Bacteria</taxon>
        <taxon>Pseudomonadati</taxon>
        <taxon>Pseudomonadota</taxon>
        <taxon>Gammaproteobacteria</taxon>
        <taxon>Thiotrichales</taxon>
        <taxon>Francisellaceae</taxon>
        <taxon>Francisella</taxon>
    </lineage>
</organism>
<dbReference type="Pfam" id="PF19786">
    <property type="entry name" value="DUF6270"/>
    <property type="match status" value="1"/>
</dbReference>
<evidence type="ECO:0000313" key="1">
    <source>
        <dbReference type="EMBL" id="MBK2065422.1"/>
    </source>
</evidence>
<name>A0A9Q2QD40_9GAMM</name>
<keyword evidence="2" id="KW-1185">Reference proteome</keyword>
<dbReference type="Proteomes" id="UP000701999">
    <property type="component" value="Unassembled WGS sequence"/>
</dbReference>
<proteinExistence type="predicted"/>
<gene>
    <name evidence="1" type="ORF">IB647_07230</name>
</gene>
<accession>A0A9Q2QD40</accession>
<dbReference type="RefSeq" id="WP_159184057.1">
    <property type="nucleotide sequence ID" value="NZ_JACVJL010000106.1"/>
</dbReference>